<organism evidence="2 3">
    <name type="scientific">Zophobas morio</name>
    <dbReference type="NCBI Taxonomy" id="2755281"/>
    <lineage>
        <taxon>Eukaryota</taxon>
        <taxon>Metazoa</taxon>
        <taxon>Ecdysozoa</taxon>
        <taxon>Arthropoda</taxon>
        <taxon>Hexapoda</taxon>
        <taxon>Insecta</taxon>
        <taxon>Pterygota</taxon>
        <taxon>Neoptera</taxon>
        <taxon>Endopterygota</taxon>
        <taxon>Coleoptera</taxon>
        <taxon>Polyphaga</taxon>
        <taxon>Cucujiformia</taxon>
        <taxon>Tenebrionidae</taxon>
        <taxon>Zophobas</taxon>
    </lineage>
</organism>
<proteinExistence type="predicted"/>
<evidence type="ECO:0000256" key="1">
    <source>
        <dbReference type="SAM" id="MobiDB-lite"/>
    </source>
</evidence>
<keyword evidence="3" id="KW-1185">Reference proteome</keyword>
<dbReference type="EMBL" id="JALNTZ010000002">
    <property type="protein sequence ID" value="KAJ3662227.1"/>
    <property type="molecule type" value="Genomic_DNA"/>
</dbReference>
<feature type="region of interest" description="Disordered" evidence="1">
    <location>
        <begin position="5"/>
        <end position="50"/>
    </location>
</feature>
<evidence type="ECO:0000313" key="3">
    <source>
        <dbReference type="Proteomes" id="UP001168821"/>
    </source>
</evidence>
<dbReference type="AlphaFoldDB" id="A0AA38MNL1"/>
<protein>
    <submittedName>
        <fullName evidence="2">Uncharacterized protein</fullName>
    </submittedName>
</protein>
<dbReference type="Proteomes" id="UP001168821">
    <property type="component" value="Unassembled WGS sequence"/>
</dbReference>
<evidence type="ECO:0000313" key="2">
    <source>
        <dbReference type="EMBL" id="KAJ3662227.1"/>
    </source>
</evidence>
<sequence>MMVVLNRKSSVSAASMHRIMPKASSSKVDDRTARHHRDVTDATPNNPWDTSLQQQRHILDVRDSIIPSIVALRSLSMTMTIDTTDF</sequence>
<comment type="caution">
    <text evidence="2">The sequence shown here is derived from an EMBL/GenBank/DDBJ whole genome shotgun (WGS) entry which is preliminary data.</text>
</comment>
<reference evidence="2" key="1">
    <citation type="journal article" date="2023" name="G3 (Bethesda)">
        <title>Whole genome assemblies of Zophobas morio and Tenebrio molitor.</title>
        <authorList>
            <person name="Kaur S."/>
            <person name="Stinson S.A."/>
            <person name="diCenzo G.C."/>
        </authorList>
    </citation>
    <scope>NUCLEOTIDE SEQUENCE</scope>
    <source>
        <strain evidence="2">QUZm001</strain>
    </source>
</reference>
<accession>A0AA38MNL1</accession>
<gene>
    <name evidence="2" type="ORF">Zmor_006583</name>
</gene>
<name>A0AA38MNL1_9CUCU</name>